<evidence type="ECO:0000313" key="2">
    <source>
        <dbReference type="EMBL" id="GAA1992541.1"/>
    </source>
</evidence>
<reference evidence="2 3" key="1">
    <citation type="journal article" date="2019" name="Int. J. Syst. Evol. Microbiol.">
        <title>The Global Catalogue of Microorganisms (GCM) 10K type strain sequencing project: providing services to taxonomists for standard genome sequencing and annotation.</title>
        <authorList>
            <consortium name="The Broad Institute Genomics Platform"/>
            <consortium name="The Broad Institute Genome Sequencing Center for Infectious Disease"/>
            <person name="Wu L."/>
            <person name="Ma J."/>
        </authorList>
    </citation>
    <scope>NUCLEOTIDE SEQUENCE [LARGE SCALE GENOMIC DNA]</scope>
    <source>
        <strain evidence="2 3">JCM 14545</strain>
    </source>
</reference>
<gene>
    <name evidence="2" type="ORF">GCM10009754_84430</name>
</gene>
<dbReference type="Pfam" id="PF13560">
    <property type="entry name" value="HTH_31"/>
    <property type="match status" value="1"/>
</dbReference>
<dbReference type="InterPro" id="IPR010982">
    <property type="entry name" value="Lambda_DNA-bd_dom_sf"/>
</dbReference>
<proteinExistence type="predicted"/>
<comment type="caution">
    <text evidence="2">The sequence shown here is derived from an EMBL/GenBank/DDBJ whole genome shotgun (WGS) entry which is preliminary data.</text>
</comment>
<dbReference type="SUPFAM" id="SSF47413">
    <property type="entry name" value="lambda repressor-like DNA-binding domains"/>
    <property type="match status" value="1"/>
</dbReference>
<dbReference type="PROSITE" id="PS50943">
    <property type="entry name" value="HTH_CROC1"/>
    <property type="match status" value="1"/>
</dbReference>
<dbReference type="InterPro" id="IPR043917">
    <property type="entry name" value="DUF5753"/>
</dbReference>
<dbReference type="SMART" id="SM00530">
    <property type="entry name" value="HTH_XRE"/>
    <property type="match status" value="1"/>
</dbReference>
<name>A0ABN2STY2_9PSEU</name>
<organism evidence="2 3">
    <name type="scientific">Amycolatopsis minnesotensis</name>
    <dbReference type="NCBI Taxonomy" id="337894"/>
    <lineage>
        <taxon>Bacteria</taxon>
        <taxon>Bacillati</taxon>
        <taxon>Actinomycetota</taxon>
        <taxon>Actinomycetes</taxon>
        <taxon>Pseudonocardiales</taxon>
        <taxon>Pseudonocardiaceae</taxon>
        <taxon>Amycolatopsis</taxon>
    </lineage>
</organism>
<evidence type="ECO:0000259" key="1">
    <source>
        <dbReference type="PROSITE" id="PS50943"/>
    </source>
</evidence>
<feature type="domain" description="HTH cro/C1-type" evidence="1">
    <location>
        <begin position="18"/>
        <end position="71"/>
    </location>
</feature>
<dbReference type="InterPro" id="IPR001387">
    <property type="entry name" value="Cro/C1-type_HTH"/>
</dbReference>
<accession>A0ABN2STY2</accession>
<dbReference type="CDD" id="cd00093">
    <property type="entry name" value="HTH_XRE"/>
    <property type="match status" value="1"/>
</dbReference>
<dbReference type="Pfam" id="PF19054">
    <property type="entry name" value="DUF5753"/>
    <property type="match status" value="1"/>
</dbReference>
<dbReference type="EMBL" id="BAAANN010000065">
    <property type="protein sequence ID" value="GAA1992541.1"/>
    <property type="molecule type" value="Genomic_DNA"/>
</dbReference>
<dbReference type="Gene3D" id="1.10.260.40">
    <property type="entry name" value="lambda repressor-like DNA-binding domains"/>
    <property type="match status" value="1"/>
</dbReference>
<dbReference type="RefSeq" id="WP_344431640.1">
    <property type="nucleotide sequence ID" value="NZ_BAAANN010000065.1"/>
</dbReference>
<sequence>MGERVGSTYRRRALGRTLKRLREAAGMSLEDAGEPIRISKPKLSRIENGQYPSYNDFMALLDRYGVITNDYDHYVRMYDRAKERGWWHAFGLDDRGFVPVEAEASIVRTYELGYVPGILQEERYIRATYAAARVPFRGKRLESEVKVRLRRQQRLTAEPLLTLHAIIDESALRREPCGRAQLEYLLEWTALANVTIQVLPIRVGSHDGLSSNFMVVSFPDDSEPDLAYVEYGFGSLEIQQSEEVHAAKLVFDHLADLALTGPETIALIERMIADM</sequence>
<protein>
    <submittedName>
        <fullName evidence="2">Helix-turn-helix transcriptional regulator</fullName>
    </submittedName>
</protein>
<keyword evidence="3" id="KW-1185">Reference proteome</keyword>
<dbReference type="Proteomes" id="UP001501116">
    <property type="component" value="Unassembled WGS sequence"/>
</dbReference>
<evidence type="ECO:0000313" key="3">
    <source>
        <dbReference type="Proteomes" id="UP001501116"/>
    </source>
</evidence>